<dbReference type="OrthoDB" id="40118at2759"/>
<proteinExistence type="predicted"/>
<comment type="caution">
    <text evidence="1">The sequence shown here is derived from an EMBL/GenBank/DDBJ whole genome shotgun (WGS) entry which is preliminary data.</text>
</comment>
<reference evidence="1" key="2">
    <citation type="submission" date="2017-10" db="EMBL/GenBank/DDBJ databases">
        <title>Ladona fulva Genome sequencing and assembly.</title>
        <authorList>
            <person name="Murali S."/>
            <person name="Richards S."/>
            <person name="Bandaranaike D."/>
            <person name="Bellair M."/>
            <person name="Blankenburg K."/>
            <person name="Chao H."/>
            <person name="Dinh H."/>
            <person name="Doddapaneni H."/>
            <person name="Dugan-Rocha S."/>
            <person name="Elkadiri S."/>
            <person name="Gnanaolivu R."/>
            <person name="Hernandez B."/>
            <person name="Skinner E."/>
            <person name="Javaid M."/>
            <person name="Lee S."/>
            <person name="Li M."/>
            <person name="Ming W."/>
            <person name="Munidasa M."/>
            <person name="Muniz J."/>
            <person name="Nguyen L."/>
            <person name="Hughes D."/>
            <person name="Osuji N."/>
            <person name="Pu L.-L."/>
            <person name="Puazo M."/>
            <person name="Qu C."/>
            <person name="Quiroz J."/>
            <person name="Raj R."/>
            <person name="Weissenberger G."/>
            <person name="Xin Y."/>
            <person name="Zou X."/>
            <person name="Han Y."/>
            <person name="Worley K."/>
            <person name="Muzny D."/>
            <person name="Gibbs R."/>
        </authorList>
    </citation>
    <scope>NUCLEOTIDE SEQUENCE</scope>
    <source>
        <strain evidence="1">Sampled in the wild</strain>
    </source>
</reference>
<reference evidence="1" key="1">
    <citation type="submission" date="2013-04" db="EMBL/GenBank/DDBJ databases">
        <authorList>
            <person name="Qu J."/>
            <person name="Murali S.C."/>
            <person name="Bandaranaike D."/>
            <person name="Bellair M."/>
            <person name="Blankenburg K."/>
            <person name="Chao H."/>
            <person name="Dinh H."/>
            <person name="Doddapaneni H."/>
            <person name="Downs B."/>
            <person name="Dugan-Rocha S."/>
            <person name="Elkadiri S."/>
            <person name="Gnanaolivu R.D."/>
            <person name="Hernandez B."/>
            <person name="Javaid M."/>
            <person name="Jayaseelan J.C."/>
            <person name="Lee S."/>
            <person name="Li M."/>
            <person name="Ming W."/>
            <person name="Munidasa M."/>
            <person name="Muniz J."/>
            <person name="Nguyen L."/>
            <person name="Ongeri F."/>
            <person name="Osuji N."/>
            <person name="Pu L.-L."/>
            <person name="Puazo M."/>
            <person name="Qu C."/>
            <person name="Quiroz J."/>
            <person name="Raj R."/>
            <person name="Weissenberger G."/>
            <person name="Xin Y."/>
            <person name="Zou X."/>
            <person name="Han Y."/>
            <person name="Richards S."/>
            <person name="Worley K."/>
            <person name="Muzny D."/>
            <person name="Gibbs R."/>
        </authorList>
    </citation>
    <scope>NUCLEOTIDE SEQUENCE</scope>
    <source>
        <strain evidence="1">Sampled in the wild</strain>
    </source>
</reference>
<keyword evidence="2" id="KW-1185">Reference proteome</keyword>
<dbReference type="EMBL" id="KZ308314">
    <property type="protein sequence ID" value="KAG8227214.1"/>
    <property type="molecule type" value="Genomic_DNA"/>
</dbReference>
<dbReference type="AlphaFoldDB" id="A0A8K0K2P3"/>
<evidence type="ECO:0000313" key="1">
    <source>
        <dbReference type="EMBL" id="KAG8227214.1"/>
    </source>
</evidence>
<gene>
    <name evidence="1" type="ORF">J437_LFUL003420</name>
</gene>
<evidence type="ECO:0008006" key="3">
    <source>
        <dbReference type="Google" id="ProtNLM"/>
    </source>
</evidence>
<organism evidence="1 2">
    <name type="scientific">Ladona fulva</name>
    <name type="common">Scarce chaser dragonfly</name>
    <name type="synonym">Libellula fulva</name>
    <dbReference type="NCBI Taxonomy" id="123851"/>
    <lineage>
        <taxon>Eukaryota</taxon>
        <taxon>Metazoa</taxon>
        <taxon>Ecdysozoa</taxon>
        <taxon>Arthropoda</taxon>
        <taxon>Hexapoda</taxon>
        <taxon>Insecta</taxon>
        <taxon>Pterygota</taxon>
        <taxon>Palaeoptera</taxon>
        <taxon>Odonata</taxon>
        <taxon>Epiprocta</taxon>
        <taxon>Anisoptera</taxon>
        <taxon>Libelluloidea</taxon>
        <taxon>Libellulidae</taxon>
        <taxon>Ladona</taxon>
    </lineage>
</organism>
<sequence length="235" mass="27387">MELDGKNYDWREDGCEHPSSKHLDLSKSGLNKLTPSLIEKYPFVKSIAHHPSLEVILLQGNQIQELPIELEFKRPVDKIVNEEKEDFLQIGMFCRRNTTPCNQERIHYNLNRRRATVDDYPISPKNEHNNESNLLKPSQQIVPMCKSAIRVMTNPKTFTPIARKSAPNLNRHKSDRTIHKNQRNATTAHNKQILMKQDAIIQKRKNEEALKSWRDKMRAMNNKGMKPQIVLETHP</sequence>
<protein>
    <recommendedName>
        <fullName evidence="3">Leucine-rich repeat-containing protein 27</fullName>
    </recommendedName>
</protein>
<evidence type="ECO:0000313" key="2">
    <source>
        <dbReference type="Proteomes" id="UP000792457"/>
    </source>
</evidence>
<accession>A0A8K0K2P3</accession>
<dbReference type="Proteomes" id="UP000792457">
    <property type="component" value="Unassembled WGS sequence"/>
</dbReference>
<name>A0A8K0K2P3_LADFU</name>